<feature type="domain" description="Response regulatory" evidence="7">
    <location>
        <begin position="6"/>
        <end position="122"/>
    </location>
</feature>
<dbReference type="EMBL" id="SHKY01000001">
    <property type="protein sequence ID" value="RZU53376.1"/>
    <property type="molecule type" value="Genomic_DNA"/>
</dbReference>
<evidence type="ECO:0000256" key="4">
    <source>
        <dbReference type="ARBA" id="ARBA00023163"/>
    </source>
</evidence>
<gene>
    <name evidence="8" type="ORF">EV385_5297</name>
</gene>
<dbReference type="InterPro" id="IPR058245">
    <property type="entry name" value="NreC/VraR/RcsB-like_REC"/>
</dbReference>
<dbReference type="GO" id="GO:0000160">
    <property type="term" value="P:phosphorelay signal transduction system"/>
    <property type="evidence" value="ECO:0007669"/>
    <property type="project" value="InterPro"/>
</dbReference>
<evidence type="ECO:0000313" key="9">
    <source>
        <dbReference type="Proteomes" id="UP000292564"/>
    </source>
</evidence>
<dbReference type="InterPro" id="IPR001789">
    <property type="entry name" value="Sig_transdc_resp-reg_receiver"/>
</dbReference>
<dbReference type="InterPro" id="IPR011006">
    <property type="entry name" value="CheY-like_superfamily"/>
</dbReference>
<dbReference type="OrthoDB" id="9808843at2"/>
<keyword evidence="3" id="KW-0238">DNA-binding</keyword>
<dbReference type="Pfam" id="PF00072">
    <property type="entry name" value="Response_reg"/>
    <property type="match status" value="1"/>
</dbReference>
<dbReference type="GO" id="GO:0006355">
    <property type="term" value="P:regulation of DNA-templated transcription"/>
    <property type="evidence" value="ECO:0007669"/>
    <property type="project" value="InterPro"/>
</dbReference>
<feature type="modified residue" description="4-aspartylphosphate" evidence="5">
    <location>
        <position position="57"/>
    </location>
</feature>
<dbReference type="SMART" id="SM00448">
    <property type="entry name" value="REC"/>
    <property type="match status" value="1"/>
</dbReference>
<dbReference type="SUPFAM" id="SSF52172">
    <property type="entry name" value="CheY-like"/>
    <property type="match status" value="1"/>
</dbReference>
<keyword evidence="4" id="KW-0804">Transcription</keyword>
<keyword evidence="9" id="KW-1185">Reference proteome</keyword>
<dbReference type="SMART" id="SM00421">
    <property type="entry name" value="HTH_LUXR"/>
    <property type="match status" value="1"/>
</dbReference>
<dbReference type="Pfam" id="PF00196">
    <property type="entry name" value="GerE"/>
    <property type="match status" value="1"/>
</dbReference>
<reference evidence="8 9" key="1">
    <citation type="submission" date="2019-02" db="EMBL/GenBank/DDBJ databases">
        <title>Sequencing the genomes of 1000 actinobacteria strains.</title>
        <authorList>
            <person name="Klenk H.-P."/>
        </authorList>
    </citation>
    <scope>NUCLEOTIDE SEQUENCE [LARGE SCALE GENOMIC DNA]</scope>
    <source>
        <strain evidence="8 9">DSM 45162</strain>
    </source>
</reference>
<evidence type="ECO:0000313" key="8">
    <source>
        <dbReference type="EMBL" id="RZU53376.1"/>
    </source>
</evidence>
<dbReference type="SUPFAM" id="SSF46894">
    <property type="entry name" value="C-terminal effector domain of the bipartite response regulators"/>
    <property type="match status" value="1"/>
</dbReference>
<organism evidence="8 9">
    <name type="scientific">Krasilnikovia cinnamomea</name>
    <dbReference type="NCBI Taxonomy" id="349313"/>
    <lineage>
        <taxon>Bacteria</taxon>
        <taxon>Bacillati</taxon>
        <taxon>Actinomycetota</taxon>
        <taxon>Actinomycetes</taxon>
        <taxon>Micromonosporales</taxon>
        <taxon>Micromonosporaceae</taxon>
        <taxon>Krasilnikovia</taxon>
    </lineage>
</organism>
<evidence type="ECO:0000256" key="1">
    <source>
        <dbReference type="ARBA" id="ARBA00022553"/>
    </source>
</evidence>
<dbReference type="PROSITE" id="PS50043">
    <property type="entry name" value="HTH_LUXR_2"/>
    <property type="match status" value="1"/>
</dbReference>
<dbReference type="AlphaFoldDB" id="A0A4V2G7P7"/>
<dbReference type="CDD" id="cd06170">
    <property type="entry name" value="LuxR_C_like"/>
    <property type="match status" value="1"/>
</dbReference>
<keyword evidence="1 5" id="KW-0597">Phosphoprotein</keyword>
<evidence type="ECO:0000259" key="7">
    <source>
        <dbReference type="PROSITE" id="PS50110"/>
    </source>
</evidence>
<name>A0A4V2G7P7_9ACTN</name>
<dbReference type="InterPro" id="IPR039420">
    <property type="entry name" value="WalR-like"/>
</dbReference>
<dbReference type="CDD" id="cd17535">
    <property type="entry name" value="REC_NarL-like"/>
    <property type="match status" value="1"/>
</dbReference>
<dbReference type="PROSITE" id="PS50110">
    <property type="entry name" value="RESPONSE_REGULATORY"/>
    <property type="match status" value="1"/>
</dbReference>
<dbReference type="PANTHER" id="PTHR43214">
    <property type="entry name" value="TWO-COMPONENT RESPONSE REGULATOR"/>
    <property type="match status" value="1"/>
</dbReference>
<dbReference type="GO" id="GO:0003677">
    <property type="term" value="F:DNA binding"/>
    <property type="evidence" value="ECO:0007669"/>
    <property type="project" value="UniProtKB-KW"/>
</dbReference>
<evidence type="ECO:0000256" key="5">
    <source>
        <dbReference type="PROSITE-ProRule" id="PRU00169"/>
    </source>
</evidence>
<evidence type="ECO:0000256" key="3">
    <source>
        <dbReference type="ARBA" id="ARBA00023125"/>
    </source>
</evidence>
<dbReference type="RefSeq" id="WP_130511869.1">
    <property type="nucleotide sequence ID" value="NZ_SHKY01000001.1"/>
</dbReference>
<dbReference type="Proteomes" id="UP000292564">
    <property type="component" value="Unassembled WGS sequence"/>
</dbReference>
<dbReference type="InterPro" id="IPR000792">
    <property type="entry name" value="Tscrpt_reg_LuxR_C"/>
</dbReference>
<dbReference type="InterPro" id="IPR016032">
    <property type="entry name" value="Sig_transdc_resp-reg_C-effctor"/>
</dbReference>
<sequence length="218" mass="22801">MTERLRVLLVDDHPVVRDGLRWLFESAAGVEVVGEAADGQTAVRLAGDLAPDVVLMDLAMPGMDGLEATRQVKAASPDTAVLVLTMSDNDASLVAAVTAGASGYVLKGAGQEDLLRATRAVADGQAMFGTGVARRLLTLVKAAHPGGGVFPELTVREREVLELMARGQGNAEIAHRLMLSEKTVRNNVSTILTKLHAAHRAQAVARARDAGLGSPNPA</sequence>
<feature type="domain" description="HTH luxR-type" evidence="6">
    <location>
        <begin position="146"/>
        <end position="211"/>
    </location>
</feature>
<keyword evidence="2" id="KW-0805">Transcription regulation</keyword>
<proteinExistence type="predicted"/>
<protein>
    <submittedName>
        <fullName evidence="8">LuxR family two component transcriptional regulator</fullName>
    </submittedName>
</protein>
<comment type="caution">
    <text evidence="8">The sequence shown here is derived from an EMBL/GenBank/DDBJ whole genome shotgun (WGS) entry which is preliminary data.</text>
</comment>
<dbReference type="PANTHER" id="PTHR43214:SF24">
    <property type="entry name" value="TRANSCRIPTIONAL REGULATORY PROTEIN NARL-RELATED"/>
    <property type="match status" value="1"/>
</dbReference>
<accession>A0A4V2G7P7</accession>
<dbReference type="PRINTS" id="PR00038">
    <property type="entry name" value="HTHLUXR"/>
</dbReference>
<evidence type="ECO:0000259" key="6">
    <source>
        <dbReference type="PROSITE" id="PS50043"/>
    </source>
</evidence>
<dbReference type="Gene3D" id="3.40.50.2300">
    <property type="match status" value="1"/>
</dbReference>
<evidence type="ECO:0000256" key="2">
    <source>
        <dbReference type="ARBA" id="ARBA00023015"/>
    </source>
</evidence>